<evidence type="ECO:0000256" key="2">
    <source>
        <dbReference type="ARBA" id="ARBA00022490"/>
    </source>
</evidence>
<organism evidence="9 10">
    <name type="scientific">Desulfobulbus oralis</name>
    <dbReference type="NCBI Taxonomy" id="1986146"/>
    <lineage>
        <taxon>Bacteria</taxon>
        <taxon>Pseudomonadati</taxon>
        <taxon>Thermodesulfobacteriota</taxon>
        <taxon>Desulfobulbia</taxon>
        <taxon>Desulfobulbales</taxon>
        <taxon>Desulfobulbaceae</taxon>
        <taxon>Desulfobulbus</taxon>
    </lineage>
</organism>
<dbReference type="PANTHER" id="PTHR34701:SF1">
    <property type="entry name" value="TRANSCRIPTIONAL REGULATOR MRAZ"/>
    <property type="match status" value="1"/>
</dbReference>
<accession>A0A2L1GL18</accession>
<dbReference type="GO" id="GO:0005737">
    <property type="term" value="C:cytoplasm"/>
    <property type="evidence" value="ECO:0007669"/>
    <property type="project" value="UniProtKB-UniRule"/>
</dbReference>
<dbReference type="AlphaFoldDB" id="A0A2L1GL18"/>
<dbReference type="GO" id="GO:0003700">
    <property type="term" value="F:DNA-binding transcription factor activity"/>
    <property type="evidence" value="ECO:0007669"/>
    <property type="project" value="UniProtKB-UniRule"/>
</dbReference>
<evidence type="ECO:0000256" key="5">
    <source>
        <dbReference type="ARBA" id="ARBA00023125"/>
    </source>
</evidence>
<dbReference type="InterPro" id="IPR020603">
    <property type="entry name" value="MraZ_dom"/>
</dbReference>
<dbReference type="GO" id="GO:0009295">
    <property type="term" value="C:nucleoid"/>
    <property type="evidence" value="ECO:0007669"/>
    <property type="project" value="UniProtKB-SubCell"/>
</dbReference>
<dbReference type="PANTHER" id="PTHR34701">
    <property type="entry name" value="TRANSCRIPTIONAL REGULATOR MRAZ"/>
    <property type="match status" value="1"/>
</dbReference>
<sequence length="150" mass="17337">MLQFEGNSEHGLDPKGRLNIPARFREVLKEVYDTEMLKVTLWRGCLRAYPLPEWEDLMRKLSAEALTHRKGSQFIRMLVSNLVECPVDKQGRILIPPRMRNDAGIGSEVVLAGVLQYFEIWDKAAWEREFAEMYAAFDDYEEIMATVGVL</sequence>
<dbReference type="InterPro" id="IPR035642">
    <property type="entry name" value="MraZ_N"/>
</dbReference>
<dbReference type="CDD" id="cd16321">
    <property type="entry name" value="MraZ_C"/>
    <property type="match status" value="1"/>
</dbReference>
<evidence type="ECO:0000256" key="6">
    <source>
        <dbReference type="ARBA" id="ARBA00023163"/>
    </source>
</evidence>
<keyword evidence="4 7" id="KW-0805">Transcription regulation</keyword>
<comment type="subunit">
    <text evidence="7">Forms oligomers.</text>
</comment>
<dbReference type="Gene3D" id="3.40.1550.20">
    <property type="entry name" value="Transcriptional regulator MraZ domain"/>
    <property type="match status" value="1"/>
</dbReference>
<evidence type="ECO:0000256" key="1">
    <source>
        <dbReference type="ARBA" id="ARBA00013860"/>
    </source>
</evidence>
<evidence type="ECO:0000256" key="3">
    <source>
        <dbReference type="ARBA" id="ARBA00022737"/>
    </source>
</evidence>
<reference evidence="9 10" key="1">
    <citation type="journal article" date="2018" name="MBio">
        <title>Insights into the evolution of host association through the isolation and characterization of a novel human periodontal pathobiont, Desulfobulbus oralis.</title>
        <authorList>
            <person name="Cross K.L."/>
            <person name="Chirania P."/>
            <person name="Xiong W."/>
            <person name="Beall C.J."/>
            <person name="Elkins J.G."/>
            <person name="Giannone R.J."/>
            <person name="Griffen A.L."/>
            <person name="Guss A.M."/>
            <person name="Hettich R.L."/>
            <person name="Joshi S.S."/>
            <person name="Mokrzan E.M."/>
            <person name="Martin R.K."/>
            <person name="Zhulin I.B."/>
            <person name="Leys E.J."/>
            <person name="Podar M."/>
        </authorList>
    </citation>
    <scope>NUCLEOTIDE SEQUENCE [LARGE SCALE GENOMIC DNA]</scope>
    <source>
        <strain evidence="9 10">ORNL</strain>
    </source>
</reference>
<dbReference type="RefSeq" id="WP_181040353.1">
    <property type="nucleotide sequence ID" value="NZ_CP021255.1"/>
</dbReference>
<dbReference type="Proteomes" id="UP000239867">
    <property type="component" value="Chromosome"/>
</dbReference>
<keyword evidence="3" id="KW-0677">Repeat</keyword>
<dbReference type="InterPro" id="IPR037914">
    <property type="entry name" value="SpoVT-AbrB_sf"/>
</dbReference>
<evidence type="ECO:0000313" key="10">
    <source>
        <dbReference type="Proteomes" id="UP000239867"/>
    </source>
</evidence>
<dbReference type="NCBIfam" id="TIGR00242">
    <property type="entry name" value="division/cell wall cluster transcriptional repressor MraZ"/>
    <property type="match status" value="1"/>
</dbReference>
<comment type="subcellular location">
    <subcellularLocation>
        <location evidence="7">Cytoplasm</location>
        <location evidence="7">Nucleoid</location>
    </subcellularLocation>
</comment>
<dbReference type="EMBL" id="CP021255">
    <property type="protein sequence ID" value="AVD70317.1"/>
    <property type="molecule type" value="Genomic_DNA"/>
</dbReference>
<dbReference type="InterPro" id="IPR038619">
    <property type="entry name" value="MraZ_sf"/>
</dbReference>
<dbReference type="InterPro" id="IPR035644">
    <property type="entry name" value="MraZ_C"/>
</dbReference>
<dbReference type="InterPro" id="IPR007159">
    <property type="entry name" value="SpoVT-AbrB_dom"/>
</dbReference>
<feature type="domain" description="SpoVT-AbrB" evidence="8">
    <location>
        <begin position="7"/>
        <end position="53"/>
    </location>
</feature>
<gene>
    <name evidence="7" type="primary">mraZ</name>
    <name evidence="9" type="ORF">CAY53_01455</name>
</gene>
<dbReference type="HAMAP" id="MF_01008">
    <property type="entry name" value="MraZ"/>
    <property type="match status" value="1"/>
</dbReference>
<evidence type="ECO:0000259" key="8">
    <source>
        <dbReference type="PROSITE" id="PS51740"/>
    </source>
</evidence>
<dbReference type="PROSITE" id="PS51740">
    <property type="entry name" value="SPOVT_ABRB"/>
    <property type="match status" value="2"/>
</dbReference>
<dbReference type="SUPFAM" id="SSF89447">
    <property type="entry name" value="AbrB/MazE/MraZ-like"/>
    <property type="match status" value="1"/>
</dbReference>
<dbReference type="Pfam" id="PF02381">
    <property type="entry name" value="MraZ"/>
    <property type="match status" value="2"/>
</dbReference>
<keyword evidence="6 7" id="KW-0804">Transcription</keyword>
<proteinExistence type="inferred from homology"/>
<dbReference type="CDD" id="cd16320">
    <property type="entry name" value="MraZ_N"/>
    <property type="match status" value="1"/>
</dbReference>
<keyword evidence="2 7" id="KW-0963">Cytoplasm</keyword>
<dbReference type="GO" id="GO:2000143">
    <property type="term" value="P:negative regulation of DNA-templated transcription initiation"/>
    <property type="evidence" value="ECO:0007669"/>
    <property type="project" value="TreeGrafter"/>
</dbReference>
<evidence type="ECO:0000313" key="9">
    <source>
        <dbReference type="EMBL" id="AVD70317.1"/>
    </source>
</evidence>
<keyword evidence="5 7" id="KW-0238">DNA-binding</keyword>
<feature type="domain" description="SpoVT-AbrB" evidence="8">
    <location>
        <begin position="82"/>
        <end position="125"/>
    </location>
</feature>
<name>A0A2L1GL18_9BACT</name>
<evidence type="ECO:0000256" key="7">
    <source>
        <dbReference type="HAMAP-Rule" id="MF_01008"/>
    </source>
</evidence>
<protein>
    <recommendedName>
        <fullName evidence="1 7">Transcriptional regulator MraZ</fullName>
    </recommendedName>
</protein>
<dbReference type="InterPro" id="IPR003444">
    <property type="entry name" value="MraZ"/>
</dbReference>
<dbReference type="KEGG" id="deo:CAY53_01455"/>
<evidence type="ECO:0000256" key="4">
    <source>
        <dbReference type="ARBA" id="ARBA00023015"/>
    </source>
</evidence>
<comment type="similarity">
    <text evidence="7">Belongs to the MraZ family.</text>
</comment>
<dbReference type="GO" id="GO:0000976">
    <property type="term" value="F:transcription cis-regulatory region binding"/>
    <property type="evidence" value="ECO:0007669"/>
    <property type="project" value="TreeGrafter"/>
</dbReference>
<keyword evidence="10" id="KW-1185">Reference proteome</keyword>